<dbReference type="GO" id="GO:0090560">
    <property type="term" value="F:2-(3-amino-3-carboxypropyl)histidine synthase activity"/>
    <property type="evidence" value="ECO:0007669"/>
    <property type="project" value="InterPro"/>
</dbReference>
<dbReference type="UniPathway" id="UPA00559"/>
<evidence type="ECO:0000313" key="11">
    <source>
        <dbReference type="EMBL" id="KAG2174119.1"/>
    </source>
</evidence>
<dbReference type="Gene3D" id="3.40.50.11860">
    <property type="entry name" value="Diphthamide synthesis DPH1/DPH2 domain 3"/>
    <property type="match status" value="1"/>
</dbReference>
<keyword evidence="10" id="KW-0963">Cytoplasm</keyword>
<comment type="subunit">
    <text evidence="8">Component of the 2-(3-amino-3-carboxypropyl)histidine synthase complex composed of DPH1, DPH2, DPH3 and a NADH-dependent reductase, predominantly CBR1.</text>
</comment>
<comment type="cofactor">
    <cofactor evidence="1">
        <name>[4Fe-4S] cluster</name>
        <dbReference type="ChEBI" id="CHEBI:49883"/>
    </cofactor>
</comment>
<dbReference type="PANTHER" id="PTHR10762:SF2">
    <property type="entry name" value="2-(3-AMINO-3-CARBOXYPROPYL)HISTIDINE SYNTHASE SUBUNIT 2"/>
    <property type="match status" value="1"/>
</dbReference>
<dbReference type="InterPro" id="IPR042265">
    <property type="entry name" value="DPH1/DPH2_3"/>
</dbReference>
<keyword evidence="7 10" id="KW-0411">Iron-sulfur</keyword>
<evidence type="ECO:0000256" key="3">
    <source>
        <dbReference type="ARBA" id="ARBA00006179"/>
    </source>
</evidence>
<dbReference type="GO" id="GO:0005737">
    <property type="term" value="C:cytoplasm"/>
    <property type="evidence" value="ECO:0007669"/>
    <property type="project" value="UniProtKB-SubCell"/>
</dbReference>
<dbReference type="GO" id="GO:0046872">
    <property type="term" value="F:metal ion binding"/>
    <property type="evidence" value="ECO:0007669"/>
    <property type="project" value="UniProtKB-KW"/>
</dbReference>
<dbReference type="OrthoDB" id="449241at2759"/>
<gene>
    <name evidence="11" type="ORF">INT43_004139</name>
</gene>
<dbReference type="FunFam" id="3.40.50.11840:FF:000002">
    <property type="entry name" value="2-(3-amino-3-carboxypropyl)histidine synthase subunit 2"/>
    <property type="match status" value="1"/>
</dbReference>
<dbReference type="NCBIfam" id="TIGR00322">
    <property type="entry name" value="diphth2_R"/>
    <property type="match status" value="1"/>
</dbReference>
<comment type="similarity">
    <text evidence="3 10">Belongs to the DPH1/DPH2 family. DPH2 subfamily.</text>
</comment>
<comment type="subcellular location">
    <subcellularLocation>
        <location evidence="10">Cytoplasm</location>
    </subcellularLocation>
</comment>
<dbReference type="PANTHER" id="PTHR10762">
    <property type="entry name" value="DIPHTHAMIDE BIOSYNTHESIS PROTEIN"/>
    <property type="match status" value="1"/>
</dbReference>
<dbReference type="Pfam" id="PF01866">
    <property type="entry name" value="Diphthamide_syn"/>
    <property type="match status" value="1"/>
</dbReference>
<dbReference type="Gene3D" id="3.40.50.11840">
    <property type="entry name" value="Diphthamide synthesis DPH1/DPH2 domain 1"/>
    <property type="match status" value="1"/>
</dbReference>
<comment type="caution">
    <text evidence="11">The sequence shown here is derived from an EMBL/GenBank/DDBJ whole genome shotgun (WGS) entry which is preliminary data.</text>
</comment>
<evidence type="ECO:0000256" key="7">
    <source>
        <dbReference type="ARBA" id="ARBA00023014"/>
    </source>
</evidence>
<keyword evidence="5 10" id="KW-0479">Metal-binding</keyword>
<evidence type="ECO:0000256" key="4">
    <source>
        <dbReference type="ARBA" id="ARBA00021914"/>
    </source>
</evidence>
<comment type="function">
    <text evidence="9">Required for the first step of diphthamide biosynthesis, a post-translational modification of histidine which occurs in elongation factor 2. DPH1 and DPH2 transfer a 3-amino-3-carboxypropyl (ACP) group from S-adenosyl-L-methionine (SAM) to a histidine residue, the reaction is assisted by a reduction system comprising DPH3 and a NADH-dependent reductase, predominantly CBR1. Facilitates the reduction of the catalytic iron-sulfur cluster found in the DPH1 subunit.</text>
</comment>
<dbReference type="GO" id="GO:0017183">
    <property type="term" value="P:protein histidyl modification to diphthamide"/>
    <property type="evidence" value="ECO:0007669"/>
    <property type="project" value="UniProtKB-UniPathway"/>
</dbReference>
<comment type="function">
    <text evidence="10">Required for the first step of diphthamide biosynthesis, a post-translational modification of histidine which occurs in elongation factor 2. DPH1 and DPH2 transfer a 3-amino-3-carboxypropyl (ACP) group from S-adenosyl-L-methionine (SAM) to a histidine residue, the reaction is assisted by a reduction system comprising DPH3 and a NADH-dependent reductase. Facilitates the reduction of the catalytic iron-sulfur cluster found in the DPH1 subunit.</text>
</comment>
<evidence type="ECO:0000313" key="12">
    <source>
        <dbReference type="Proteomes" id="UP000654370"/>
    </source>
</evidence>
<organism evidence="11 12">
    <name type="scientific">Mortierella isabellina</name>
    <name type="common">Filamentous fungus</name>
    <name type="synonym">Umbelopsis isabellina</name>
    <dbReference type="NCBI Taxonomy" id="91625"/>
    <lineage>
        <taxon>Eukaryota</taxon>
        <taxon>Fungi</taxon>
        <taxon>Fungi incertae sedis</taxon>
        <taxon>Mucoromycota</taxon>
        <taxon>Mucoromycotina</taxon>
        <taxon>Umbelopsidomycetes</taxon>
        <taxon>Umbelopsidales</taxon>
        <taxon>Umbelopsidaceae</taxon>
        <taxon>Umbelopsis</taxon>
    </lineage>
</organism>
<dbReference type="GO" id="GO:0051536">
    <property type="term" value="F:iron-sulfur cluster binding"/>
    <property type="evidence" value="ECO:0007669"/>
    <property type="project" value="UniProtKB-KW"/>
</dbReference>
<name>A0A8H7PHH6_MORIS</name>
<dbReference type="SFLD" id="SFLDG01121">
    <property type="entry name" value="Diphthamide_biosynthesis"/>
    <property type="match status" value="1"/>
</dbReference>
<sequence>MSTLNGPSTFADDGRSTIERTIEVPKIKANDLESFYEIERTCQRIEEGGFQRIALQFSDELLADSAAVSSKLHEKTGKSTFILADTSYGSCCVDEVAAEHIDADFIVHYGRSCLSPTSRLPVLYVFGRQPIDVGKCVTEVDNLIEDKAAPIIVMYDVVYAHASDAMNHQLGEIFSKIIPTHITNESNTSSSSNRTCSTKSAAIEAGNCKSETEGNCCSSNGCCQQSQPAALNTLPPEHAQGGRSYNLPDDIRLEDCTILYIGIESVTLTNIMMVHNKCPVITFNPEEGLAHRESVQVNRLLMKRYFLVQKAKDADVIGIVVGTLGVASYMTIIDHLKKLISAAGKKSYTFVMGKLNVAKMANFMEIDCYVLVACPENSLIDSKEFYRPIVTPFELEIALSSQKEWTGDYITDFQKLLPGLRDDGFTYDDAEEHEQLSSDEEPHFSLITGEYKRERIYSSKKADSMCCLFYLAPCVRQAININPIGKLRLGTSLLSGITDLTLRNNETALSSLLESPSGAFLKSRTFRGLEQHAGEHEASVVEEGRSGIARGYSTEKDFNATLD</sequence>
<comment type="pathway">
    <text evidence="2 10">Protein modification; peptidyl-diphthamide biosynthesis.</text>
</comment>
<dbReference type="SFLD" id="SFLDS00032">
    <property type="entry name" value="Radical_SAM_3-amino-3-carboxyp"/>
    <property type="match status" value="1"/>
</dbReference>
<evidence type="ECO:0000256" key="6">
    <source>
        <dbReference type="ARBA" id="ARBA00023004"/>
    </source>
</evidence>
<dbReference type="Proteomes" id="UP000654370">
    <property type="component" value="Unassembled WGS sequence"/>
</dbReference>
<evidence type="ECO:0000256" key="9">
    <source>
        <dbReference type="ARBA" id="ARBA00054092"/>
    </source>
</evidence>
<proteinExistence type="inferred from homology"/>
<dbReference type="SFLD" id="SFLDF00408">
    <property type="entry name" value="Diphthamide_biosynthesis_famil"/>
    <property type="match status" value="1"/>
</dbReference>
<evidence type="ECO:0000256" key="8">
    <source>
        <dbReference type="ARBA" id="ARBA00034128"/>
    </source>
</evidence>
<evidence type="ECO:0000256" key="5">
    <source>
        <dbReference type="ARBA" id="ARBA00022723"/>
    </source>
</evidence>
<protein>
    <recommendedName>
        <fullName evidence="4 10">2-(3-amino-3-carboxypropyl)histidine synthase subunit 2</fullName>
    </recommendedName>
</protein>
<dbReference type="InterPro" id="IPR016435">
    <property type="entry name" value="DPH1/DPH2"/>
</dbReference>
<reference evidence="11" key="1">
    <citation type="submission" date="2020-12" db="EMBL/GenBank/DDBJ databases">
        <title>Metabolic potential, ecology and presence of endohyphal bacteria is reflected in genomic diversity of Mucoromycotina.</title>
        <authorList>
            <person name="Muszewska A."/>
            <person name="Okrasinska A."/>
            <person name="Steczkiewicz K."/>
            <person name="Drgas O."/>
            <person name="Orlowska M."/>
            <person name="Perlinska-Lenart U."/>
            <person name="Aleksandrzak-Piekarczyk T."/>
            <person name="Szatraj K."/>
            <person name="Zielenkiewicz U."/>
            <person name="Pilsyk S."/>
            <person name="Malc E."/>
            <person name="Mieczkowski P."/>
            <person name="Kruszewska J.S."/>
            <person name="Biernat P."/>
            <person name="Pawlowska J."/>
        </authorList>
    </citation>
    <scope>NUCLEOTIDE SEQUENCE</scope>
    <source>
        <strain evidence="11">WA0000067209</strain>
    </source>
</reference>
<keyword evidence="12" id="KW-1185">Reference proteome</keyword>
<dbReference type="EMBL" id="JAEPQZ010000013">
    <property type="protein sequence ID" value="KAG2174119.1"/>
    <property type="molecule type" value="Genomic_DNA"/>
</dbReference>
<accession>A0A8H7PHH6</accession>
<dbReference type="InterPro" id="IPR042263">
    <property type="entry name" value="DPH1/DPH2_1"/>
</dbReference>
<keyword evidence="6 10" id="KW-0408">Iron</keyword>
<dbReference type="FunFam" id="3.40.50.11860:FF:000001">
    <property type="entry name" value="2-(3-amino-3-carboxypropyl)histidine synthase subunit 2"/>
    <property type="match status" value="1"/>
</dbReference>
<evidence type="ECO:0000256" key="10">
    <source>
        <dbReference type="RuleBase" id="RU364133"/>
    </source>
</evidence>
<dbReference type="NCBIfam" id="TIGR00272">
    <property type="entry name" value="DPH2"/>
    <property type="match status" value="1"/>
</dbReference>
<evidence type="ECO:0000256" key="1">
    <source>
        <dbReference type="ARBA" id="ARBA00001966"/>
    </source>
</evidence>
<evidence type="ECO:0000256" key="2">
    <source>
        <dbReference type="ARBA" id="ARBA00005156"/>
    </source>
</evidence>
<dbReference type="AlphaFoldDB" id="A0A8H7PHH6"/>
<dbReference type="InterPro" id="IPR010014">
    <property type="entry name" value="DHP2"/>
</dbReference>